<dbReference type="OrthoDB" id="650389at2"/>
<keyword evidence="2 4" id="KW-0547">Nucleotide-binding</keyword>
<dbReference type="Proteomes" id="UP000237749">
    <property type="component" value="Unassembled WGS sequence"/>
</dbReference>
<comment type="caution">
    <text evidence="6">The sequence shown here is derived from an EMBL/GenBank/DDBJ whole genome shotgun (WGS) entry which is preliminary data.</text>
</comment>
<dbReference type="AlphaFoldDB" id="A0A2S6HZ77"/>
<dbReference type="Gene3D" id="3.30.470.20">
    <property type="entry name" value="ATP-grasp fold, B domain"/>
    <property type="match status" value="1"/>
</dbReference>
<dbReference type="PROSITE" id="PS50975">
    <property type="entry name" value="ATP_GRASP"/>
    <property type="match status" value="1"/>
</dbReference>
<dbReference type="GO" id="GO:0046872">
    <property type="term" value="F:metal ion binding"/>
    <property type="evidence" value="ECO:0007669"/>
    <property type="project" value="InterPro"/>
</dbReference>
<dbReference type="PANTHER" id="PTHR43585:SF2">
    <property type="entry name" value="ATP-GRASP ENZYME FSQD"/>
    <property type="match status" value="1"/>
</dbReference>
<evidence type="ECO:0000313" key="6">
    <source>
        <dbReference type="EMBL" id="PPK83475.1"/>
    </source>
</evidence>
<dbReference type="InterPro" id="IPR011761">
    <property type="entry name" value="ATP-grasp"/>
</dbReference>
<evidence type="ECO:0000256" key="4">
    <source>
        <dbReference type="PROSITE-ProRule" id="PRU00409"/>
    </source>
</evidence>
<evidence type="ECO:0000256" key="3">
    <source>
        <dbReference type="ARBA" id="ARBA00022840"/>
    </source>
</evidence>
<dbReference type="EMBL" id="PTJA01000001">
    <property type="protein sequence ID" value="PPK83475.1"/>
    <property type="molecule type" value="Genomic_DNA"/>
</dbReference>
<keyword evidence="7" id="KW-1185">Reference proteome</keyword>
<accession>A0A2S6HZ77</accession>
<evidence type="ECO:0000256" key="2">
    <source>
        <dbReference type="ARBA" id="ARBA00022741"/>
    </source>
</evidence>
<dbReference type="InterPro" id="IPR013815">
    <property type="entry name" value="ATP_grasp_subdomain_1"/>
</dbReference>
<keyword evidence="3 4" id="KW-0067">ATP-binding</keyword>
<dbReference type="SUPFAM" id="SSF56059">
    <property type="entry name" value="Glutathione synthetase ATP-binding domain-like"/>
    <property type="match status" value="1"/>
</dbReference>
<dbReference type="Gene3D" id="3.30.1490.20">
    <property type="entry name" value="ATP-grasp fold, A domain"/>
    <property type="match status" value="1"/>
</dbReference>
<dbReference type="GO" id="GO:0016874">
    <property type="term" value="F:ligase activity"/>
    <property type="evidence" value="ECO:0007669"/>
    <property type="project" value="UniProtKB-KW"/>
</dbReference>
<keyword evidence="1" id="KW-0436">Ligase</keyword>
<dbReference type="RefSeq" id="WP_104434283.1">
    <property type="nucleotide sequence ID" value="NZ_PTJA01000001.1"/>
</dbReference>
<sequence length="328" mass="35958">MKAAVVTAIGSFSADIVIKNLKNMGLKVIGCDIYPAEWIADSSSVSAFYQVPLATQEEEYVEEILTICKKEGADGLIVLTDAEVDVWNRHRNKLKEAGVTLCLSPEETITVCRDKMKLYEFLSERGIGTMIPTRMLAGISSESISYPAVVKPYNGRSSQGLSYLHNQEEMERFLAGVEAENYVVQPYFKGSIITVDVVHQADTGCSAAVCRKELLRTPNGAGTSVLVFSNPTLEAVCKEAASALGIQGCVNFEFIEGEDGTFSMLECNPRFSGGVEFSCIAGYDCVLNHVRCFQGEDILPSGPVKEMYIARKYEEYVTKVLDKEGTKI</sequence>
<dbReference type="InterPro" id="IPR052032">
    <property type="entry name" value="ATP-dep_AA_Ligase"/>
</dbReference>
<feature type="domain" description="ATP-grasp" evidence="5">
    <location>
        <begin position="119"/>
        <end position="294"/>
    </location>
</feature>
<name>A0A2S6HZ77_9FIRM</name>
<dbReference type="Gene3D" id="3.40.50.20">
    <property type="match status" value="1"/>
</dbReference>
<proteinExistence type="predicted"/>
<dbReference type="InterPro" id="IPR048764">
    <property type="entry name" value="PylC_N"/>
</dbReference>
<organism evidence="6 7">
    <name type="scientific">Lacrimispora xylanisolvens</name>
    <dbReference type="NCBI Taxonomy" id="384636"/>
    <lineage>
        <taxon>Bacteria</taxon>
        <taxon>Bacillati</taxon>
        <taxon>Bacillota</taxon>
        <taxon>Clostridia</taxon>
        <taxon>Lachnospirales</taxon>
        <taxon>Lachnospiraceae</taxon>
        <taxon>Lacrimispora</taxon>
    </lineage>
</organism>
<evidence type="ECO:0000259" key="5">
    <source>
        <dbReference type="PROSITE" id="PS50975"/>
    </source>
</evidence>
<dbReference type="Pfam" id="PF21360">
    <property type="entry name" value="PylC-like_N"/>
    <property type="match status" value="1"/>
</dbReference>
<dbReference type="GO" id="GO:0005524">
    <property type="term" value="F:ATP binding"/>
    <property type="evidence" value="ECO:0007669"/>
    <property type="project" value="UniProtKB-UniRule"/>
</dbReference>
<dbReference type="Pfam" id="PF15632">
    <property type="entry name" value="ATPgrasp_Ter"/>
    <property type="match status" value="1"/>
</dbReference>
<gene>
    <name evidence="6" type="ORF">BXY41_101539</name>
</gene>
<dbReference type="PANTHER" id="PTHR43585">
    <property type="entry name" value="FUMIPYRROLE BIOSYNTHESIS PROTEIN C"/>
    <property type="match status" value="1"/>
</dbReference>
<evidence type="ECO:0000313" key="7">
    <source>
        <dbReference type="Proteomes" id="UP000237749"/>
    </source>
</evidence>
<protein>
    <submittedName>
        <fullName evidence="6">Carbamoyl-phosphate synthase large subunit</fullName>
    </submittedName>
</protein>
<reference evidence="6 7" key="1">
    <citation type="submission" date="2018-02" db="EMBL/GenBank/DDBJ databases">
        <title>Genomic Encyclopedia of Archaeal and Bacterial Type Strains, Phase II (KMG-II): from individual species to whole genera.</title>
        <authorList>
            <person name="Goeker M."/>
        </authorList>
    </citation>
    <scope>NUCLEOTIDE SEQUENCE [LARGE SCALE GENOMIC DNA]</scope>
    <source>
        <strain evidence="6 7">DSM 3808</strain>
    </source>
</reference>
<evidence type="ECO:0000256" key="1">
    <source>
        <dbReference type="ARBA" id="ARBA00022598"/>
    </source>
</evidence>